<organism evidence="1 2">
    <name type="scientific">Neonectria magnoliae</name>
    <dbReference type="NCBI Taxonomy" id="2732573"/>
    <lineage>
        <taxon>Eukaryota</taxon>
        <taxon>Fungi</taxon>
        <taxon>Dikarya</taxon>
        <taxon>Ascomycota</taxon>
        <taxon>Pezizomycotina</taxon>
        <taxon>Sordariomycetes</taxon>
        <taxon>Hypocreomycetidae</taxon>
        <taxon>Hypocreales</taxon>
        <taxon>Nectriaceae</taxon>
        <taxon>Neonectria</taxon>
    </lineage>
</organism>
<protein>
    <submittedName>
        <fullName evidence="1">Uncharacterized protein</fullName>
    </submittedName>
</protein>
<proteinExistence type="predicted"/>
<dbReference type="EMBL" id="JAZAVK010000141">
    <property type="protein sequence ID" value="KAK7419962.1"/>
    <property type="molecule type" value="Genomic_DNA"/>
</dbReference>
<reference evidence="1 2" key="1">
    <citation type="journal article" date="2025" name="Microbiol. Resour. Announc.">
        <title>Draft genome sequences for Neonectria magnoliae and Neonectria punicea, canker pathogens of Liriodendron tulipifera and Acer saccharum in West Virginia.</title>
        <authorList>
            <person name="Petronek H.M."/>
            <person name="Kasson M.T."/>
            <person name="Metheny A.M."/>
            <person name="Stauder C.M."/>
            <person name="Lovett B."/>
            <person name="Lynch S.C."/>
            <person name="Garnas J.R."/>
            <person name="Kasson L.R."/>
            <person name="Stajich J.E."/>
        </authorList>
    </citation>
    <scope>NUCLEOTIDE SEQUENCE [LARGE SCALE GENOMIC DNA]</scope>
    <source>
        <strain evidence="1 2">NRRL 64651</strain>
    </source>
</reference>
<evidence type="ECO:0000313" key="1">
    <source>
        <dbReference type="EMBL" id="KAK7419962.1"/>
    </source>
</evidence>
<dbReference type="Proteomes" id="UP001498421">
    <property type="component" value="Unassembled WGS sequence"/>
</dbReference>
<accession>A0ABR1HG82</accession>
<gene>
    <name evidence="1" type="ORF">QQZ08_010598</name>
</gene>
<sequence length="230" mass="26035">MSASSHYLDVDIDETMTAIVEWERHDATHYLTEPDYKTEDIMLKSRFRAKNPCTLFELRFLLKLKGLDTMSNVFIQIKPSPIVSFDFTFAAKAPVAAQEKLNCNTLLLLGFHLNETLNVLVPVAAKDLLPLTRVQLGKVLDALRMLSKVTSFSIYIESIKLPKAKLQAITDAVTLGRLKSFRYQERLKRMYHGTGAKVAGLSTRVEDAPPLYNETEPPLLIAPIDDKKRR</sequence>
<evidence type="ECO:0000313" key="2">
    <source>
        <dbReference type="Proteomes" id="UP001498421"/>
    </source>
</evidence>
<name>A0ABR1HG82_9HYPO</name>
<keyword evidence="2" id="KW-1185">Reference proteome</keyword>
<comment type="caution">
    <text evidence="1">The sequence shown here is derived from an EMBL/GenBank/DDBJ whole genome shotgun (WGS) entry which is preliminary data.</text>
</comment>